<reference evidence="2" key="1">
    <citation type="journal article" date="2015" name="Nature">
        <title>Complex archaea that bridge the gap between prokaryotes and eukaryotes.</title>
        <authorList>
            <person name="Spang A."/>
            <person name="Saw J.H."/>
            <person name="Jorgensen S.L."/>
            <person name="Zaremba-Niedzwiedzka K."/>
            <person name="Martijn J."/>
            <person name="Lind A.E."/>
            <person name="van Eijk R."/>
            <person name="Schleper C."/>
            <person name="Guy L."/>
            <person name="Ettema T.J."/>
        </authorList>
    </citation>
    <scope>NUCLEOTIDE SEQUENCE</scope>
</reference>
<dbReference type="GO" id="GO:0071949">
    <property type="term" value="F:FAD binding"/>
    <property type="evidence" value="ECO:0007669"/>
    <property type="project" value="InterPro"/>
</dbReference>
<feature type="domain" description="FAD-binding" evidence="1">
    <location>
        <begin position="2"/>
        <end position="183"/>
    </location>
</feature>
<dbReference type="InterPro" id="IPR051205">
    <property type="entry name" value="UbiH/COQ6_monooxygenase"/>
</dbReference>
<dbReference type="InterPro" id="IPR036188">
    <property type="entry name" value="FAD/NAD-bd_sf"/>
</dbReference>
<dbReference type="EMBL" id="LAZR01021919">
    <property type="protein sequence ID" value="KKL83664.1"/>
    <property type="molecule type" value="Genomic_DNA"/>
</dbReference>
<accession>A0A0F9FBA7</accession>
<dbReference type="Pfam" id="PF01494">
    <property type="entry name" value="FAD_binding_3"/>
    <property type="match status" value="1"/>
</dbReference>
<dbReference type="SUPFAM" id="SSF51905">
    <property type="entry name" value="FAD/NAD(P)-binding domain"/>
    <property type="match status" value="1"/>
</dbReference>
<dbReference type="InterPro" id="IPR002938">
    <property type="entry name" value="FAD-bd"/>
</dbReference>
<name>A0A0F9FBA7_9ZZZZ</name>
<evidence type="ECO:0000259" key="1">
    <source>
        <dbReference type="Pfam" id="PF01494"/>
    </source>
</evidence>
<dbReference type="PANTHER" id="PTHR43876:SF7">
    <property type="entry name" value="UBIQUINONE BIOSYNTHESIS MONOOXYGENASE COQ6, MITOCHONDRIAL"/>
    <property type="match status" value="1"/>
</dbReference>
<comment type="caution">
    <text evidence="2">The sequence shown here is derived from an EMBL/GenBank/DDBJ whole genome shotgun (WGS) entry which is preliminary data.</text>
</comment>
<sequence length="237" mass="25437">LIVAADGRDSPMRNAAGISVTRRSYGQKAIVFSATHPIPHENVSTEIHRTGGPFTLVPLPDRDGTPCSAVVWMDDGAACTRRMSLDADAFSSEASQRSCHLFGPLTIVSPRAVWPVISQHAMRMSAERLALIAEAAHVVPPIGAQGLNMSLQDVETLLDLAQADPENLGSQAMLDAYQQARHADVLLRVRGIDVLNRASQAKAPLARDVRAAGLNTLYAAAPVRKMLMQMGLGMRRG</sequence>
<dbReference type="AlphaFoldDB" id="A0A0F9FBA7"/>
<organism evidence="2">
    <name type="scientific">marine sediment metagenome</name>
    <dbReference type="NCBI Taxonomy" id="412755"/>
    <lineage>
        <taxon>unclassified sequences</taxon>
        <taxon>metagenomes</taxon>
        <taxon>ecological metagenomes</taxon>
    </lineage>
</organism>
<feature type="non-terminal residue" evidence="2">
    <location>
        <position position="1"/>
    </location>
</feature>
<dbReference type="PANTHER" id="PTHR43876">
    <property type="entry name" value="UBIQUINONE BIOSYNTHESIS MONOOXYGENASE COQ6, MITOCHONDRIAL"/>
    <property type="match status" value="1"/>
</dbReference>
<proteinExistence type="predicted"/>
<dbReference type="Gene3D" id="3.50.50.60">
    <property type="entry name" value="FAD/NAD(P)-binding domain"/>
    <property type="match status" value="2"/>
</dbReference>
<gene>
    <name evidence="2" type="ORF">LCGC14_1972490</name>
</gene>
<protein>
    <recommendedName>
        <fullName evidence="1">FAD-binding domain-containing protein</fullName>
    </recommendedName>
</protein>
<evidence type="ECO:0000313" key="2">
    <source>
        <dbReference type="EMBL" id="KKL83664.1"/>
    </source>
</evidence>
<dbReference type="PRINTS" id="PR00420">
    <property type="entry name" value="RNGMNOXGNASE"/>
</dbReference>